<dbReference type="OrthoDB" id="6115758at2759"/>
<gene>
    <name evidence="1" type="ORF">MEDL_52462</name>
</gene>
<protein>
    <submittedName>
        <fullName evidence="1">Uncharacterized protein</fullName>
    </submittedName>
</protein>
<comment type="caution">
    <text evidence="1">The sequence shown here is derived from an EMBL/GenBank/DDBJ whole genome shotgun (WGS) entry which is preliminary data.</text>
</comment>
<dbReference type="Proteomes" id="UP000683360">
    <property type="component" value="Unassembled WGS sequence"/>
</dbReference>
<keyword evidence="2" id="KW-1185">Reference proteome</keyword>
<dbReference type="EMBL" id="CAJPWZ010002549">
    <property type="protein sequence ID" value="CAG2240161.1"/>
    <property type="molecule type" value="Genomic_DNA"/>
</dbReference>
<proteinExistence type="predicted"/>
<reference evidence="1" key="1">
    <citation type="submission" date="2021-03" db="EMBL/GenBank/DDBJ databases">
        <authorList>
            <person name="Bekaert M."/>
        </authorList>
    </citation>
    <scope>NUCLEOTIDE SEQUENCE</scope>
</reference>
<accession>A0A8S3UG34</accession>
<sequence length="192" mass="21511">MSNMLLSSCNGFQNEVDYLGEMFSMGSVADILVLLTTSGEVKFVDLPSLLPLSPILNKTYTRAAIAVDNLLLVLKIHRETIDSDAVVEITQSITLAGHPKEIHFINETVGFLLTVTQHFQTNHNYRENLYHYLHDGQLKQVLLCLGHGPRSFLTVYLPENSDHDFSDSDHGKAGWRLYMRDGHGGIICVLLQ</sequence>
<evidence type="ECO:0000313" key="1">
    <source>
        <dbReference type="EMBL" id="CAG2240161.1"/>
    </source>
</evidence>
<evidence type="ECO:0000313" key="2">
    <source>
        <dbReference type="Proteomes" id="UP000683360"/>
    </source>
</evidence>
<name>A0A8S3UG34_MYTED</name>
<organism evidence="1 2">
    <name type="scientific">Mytilus edulis</name>
    <name type="common">Blue mussel</name>
    <dbReference type="NCBI Taxonomy" id="6550"/>
    <lineage>
        <taxon>Eukaryota</taxon>
        <taxon>Metazoa</taxon>
        <taxon>Spiralia</taxon>
        <taxon>Lophotrochozoa</taxon>
        <taxon>Mollusca</taxon>
        <taxon>Bivalvia</taxon>
        <taxon>Autobranchia</taxon>
        <taxon>Pteriomorphia</taxon>
        <taxon>Mytilida</taxon>
        <taxon>Mytiloidea</taxon>
        <taxon>Mytilidae</taxon>
        <taxon>Mytilinae</taxon>
        <taxon>Mytilus</taxon>
    </lineage>
</organism>
<dbReference type="AlphaFoldDB" id="A0A8S3UG34"/>